<dbReference type="SMART" id="SM00530">
    <property type="entry name" value="HTH_XRE"/>
    <property type="match status" value="1"/>
</dbReference>
<dbReference type="InterPro" id="IPR001387">
    <property type="entry name" value="Cro/C1-type_HTH"/>
</dbReference>
<evidence type="ECO:0000259" key="1">
    <source>
        <dbReference type="PROSITE" id="PS50943"/>
    </source>
</evidence>
<dbReference type="GO" id="GO:0003677">
    <property type="term" value="F:DNA binding"/>
    <property type="evidence" value="ECO:0007669"/>
    <property type="project" value="InterPro"/>
</dbReference>
<dbReference type="Gene3D" id="1.10.260.40">
    <property type="entry name" value="lambda repressor-like DNA-binding domains"/>
    <property type="match status" value="1"/>
</dbReference>
<dbReference type="PROSITE" id="PS50943">
    <property type="entry name" value="HTH_CROC1"/>
    <property type="match status" value="1"/>
</dbReference>
<evidence type="ECO:0000313" key="2">
    <source>
        <dbReference type="EMBL" id="KYD20585.1"/>
    </source>
</evidence>
<protein>
    <recommendedName>
        <fullName evidence="1">HTH cro/C1-type domain-containing protein</fullName>
    </recommendedName>
</protein>
<dbReference type="EMBL" id="LQYT01000033">
    <property type="protein sequence ID" value="KYD20585.1"/>
    <property type="molecule type" value="Genomic_DNA"/>
</dbReference>
<dbReference type="InterPro" id="IPR010982">
    <property type="entry name" value="Lambda_DNA-bd_dom_sf"/>
</dbReference>
<dbReference type="CDD" id="cd00093">
    <property type="entry name" value="HTH_XRE"/>
    <property type="match status" value="1"/>
</dbReference>
<comment type="caution">
    <text evidence="2">The sequence shown here is derived from an EMBL/GenBank/DDBJ whole genome shotgun (WGS) entry which is preliminary data.</text>
</comment>
<dbReference type="Pfam" id="PF01381">
    <property type="entry name" value="HTH_3"/>
    <property type="match status" value="1"/>
</dbReference>
<dbReference type="OrthoDB" id="2886958at2"/>
<dbReference type="RefSeq" id="WP_061568511.1">
    <property type="nucleotide sequence ID" value="NZ_LQYT01000033.1"/>
</dbReference>
<name>A0A150M897_9BACI</name>
<dbReference type="AlphaFoldDB" id="A0A150M897"/>
<dbReference type="Proteomes" id="UP000075683">
    <property type="component" value="Unassembled WGS sequence"/>
</dbReference>
<reference evidence="2 3" key="1">
    <citation type="submission" date="2016-01" db="EMBL/GenBank/DDBJ databases">
        <title>Draft Genome Sequences of Seven Thermophilic Sporeformers Isolated from Foods.</title>
        <authorList>
            <person name="Berendsen E.M."/>
            <person name="Wells-Bennik M.H."/>
            <person name="Krawcyk A.O."/>
            <person name="De Jong A."/>
            <person name="Holsappel S."/>
            <person name="Eijlander R.T."/>
            <person name="Kuipers O.P."/>
        </authorList>
    </citation>
    <scope>NUCLEOTIDE SEQUENCE [LARGE SCALE GENOMIC DNA]</scope>
    <source>
        <strain evidence="2 3">B4135</strain>
    </source>
</reference>
<evidence type="ECO:0000313" key="3">
    <source>
        <dbReference type="Proteomes" id="UP000075683"/>
    </source>
</evidence>
<gene>
    <name evidence="2" type="ORF">B4135_1817</name>
</gene>
<accession>A0A150M897</accession>
<proteinExistence type="predicted"/>
<organism evidence="2 3">
    <name type="scientific">Caldibacillus debilis</name>
    <dbReference type="NCBI Taxonomy" id="301148"/>
    <lineage>
        <taxon>Bacteria</taxon>
        <taxon>Bacillati</taxon>
        <taxon>Bacillota</taxon>
        <taxon>Bacilli</taxon>
        <taxon>Bacillales</taxon>
        <taxon>Bacillaceae</taxon>
        <taxon>Caldibacillus</taxon>
    </lineage>
</organism>
<sequence length="78" mass="9122">MTFNDIGPLNDIEKLIILRKRLKLNQFQFAKEIGISASYLGQIERGQVPLTKQIKEKINNYLKKENELYGTDLLRNNK</sequence>
<dbReference type="SUPFAM" id="SSF47413">
    <property type="entry name" value="lambda repressor-like DNA-binding domains"/>
    <property type="match status" value="1"/>
</dbReference>
<dbReference type="STRING" id="301148.B4135_1817"/>
<feature type="domain" description="HTH cro/C1-type" evidence="1">
    <location>
        <begin position="15"/>
        <end position="68"/>
    </location>
</feature>